<dbReference type="PROSITE" id="PS50805">
    <property type="entry name" value="KRAB"/>
    <property type="match status" value="1"/>
</dbReference>
<feature type="domain" description="KRAB" evidence="13">
    <location>
        <begin position="3"/>
        <end position="77"/>
    </location>
</feature>
<feature type="domain" description="C2H2-type" evidence="12">
    <location>
        <begin position="96"/>
        <end position="125"/>
    </location>
</feature>
<dbReference type="Gene3D" id="3.30.160.60">
    <property type="entry name" value="Classic Zinc Finger"/>
    <property type="match status" value="3"/>
</dbReference>
<dbReference type="PANTHER" id="PTHR24399:SF54">
    <property type="entry name" value="GASTRULA ZINC FINGER PROTEIN XLCGF26.1-LIKE-RELATED"/>
    <property type="match status" value="1"/>
</dbReference>
<keyword evidence="3" id="KW-0479">Metal-binding</keyword>
<dbReference type="PANTHER" id="PTHR24399">
    <property type="entry name" value="ZINC FINGER AND BTB DOMAIN-CONTAINING"/>
    <property type="match status" value="1"/>
</dbReference>
<keyword evidence="7" id="KW-0805">Transcription regulation</keyword>
<evidence type="ECO:0000259" key="13">
    <source>
        <dbReference type="PROSITE" id="PS50805"/>
    </source>
</evidence>
<dbReference type="InterPro" id="IPR013087">
    <property type="entry name" value="Znf_C2H2_type"/>
</dbReference>
<dbReference type="SMART" id="SM00349">
    <property type="entry name" value="KRAB"/>
    <property type="match status" value="1"/>
</dbReference>
<sequence>GILTFENVAIDCSWEEWECLSSVQRALSRDVILEELLIKTFPTDRVKNVISYYLCSNLIQNHSRNMEERPQTCKTYSKSFPSCLNLGCLKFHVGEKSCKYNLCKKHFRRPSHLTSHRRLHSEEAPLTRKECGQRCSECSHLTKNNRTDPREEAYRCSKSAKAFKELSLHRTYHETPPGNPTHVRNVENGARTTQTLADTREFIHERNLTNVKTVASLLPITHLIKGHYRIHTGEKPYRCKECAKSFTKVLNLKVHNRIHTGEKPYRFEECDKILCL</sequence>
<dbReference type="Pfam" id="PF01352">
    <property type="entry name" value="KRAB"/>
    <property type="match status" value="1"/>
</dbReference>
<dbReference type="PROSITE" id="PS00028">
    <property type="entry name" value="ZINC_FINGER_C2H2_1"/>
    <property type="match status" value="2"/>
</dbReference>
<dbReference type="PROSITE" id="PS50157">
    <property type="entry name" value="ZINC_FINGER_C2H2_2"/>
    <property type="match status" value="2"/>
</dbReference>
<name>A0AAW0HAM1_MYOGA</name>
<evidence type="ECO:0000313" key="14">
    <source>
        <dbReference type="EMBL" id="KAK7799376.1"/>
    </source>
</evidence>
<dbReference type="EMBL" id="JBBHLL010000620">
    <property type="protein sequence ID" value="KAK7799376.1"/>
    <property type="molecule type" value="Genomic_DNA"/>
</dbReference>
<dbReference type="GO" id="GO:0001227">
    <property type="term" value="F:DNA-binding transcription repressor activity, RNA polymerase II-specific"/>
    <property type="evidence" value="ECO:0007669"/>
    <property type="project" value="TreeGrafter"/>
</dbReference>
<dbReference type="CDD" id="cd07765">
    <property type="entry name" value="KRAB_A-box"/>
    <property type="match status" value="1"/>
</dbReference>
<dbReference type="InterPro" id="IPR001909">
    <property type="entry name" value="KRAB"/>
</dbReference>
<evidence type="ECO:0000256" key="9">
    <source>
        <dbReference type="ARBA" id="ARBA00023163"/>
    </source>
</evidence>
<organism evidence="14 15">
    <name type="scientific">Myodes glareolus</name>
    <name type="common">Bank vole</name>
    <name type="synonym">Clethrionomys glareolus</name>
    <dbReference type="NCBI Taxonomy" id="447135"/>
    <lineage>
        <taxon>Eukaryota</taxon>
        <taxon>Metazoa</taxon>
        <taxon>Chordata</taxon>
        <taxon>Craniata</taxon>
        <taxon>Vertebrata</taxon>
        <taxon>Euteleostomi</taxon>
        <taxon>Mammalia</taxon>
        <taxon>Eutheria</taxon>
        <taxon>Euarchontoglires</taxon>
        <taxon>Glires</taxon>
        <taxon>Rodentia</taxon>
        <taxon>Myomorpha</taxon>
        <taxon>Muroidea</taxon>
        <taxon>Cricetidae</taxon>
        <taxon>Arvicolinae</taxon>
        <taxon>Myodes</taxon>
    </lineage>
</organism>
<accession>A0AAW0HAM1</accession>
<dbReference type="Gene3D" id="6.10.140.140">
    <property type="match status" value="1"/>
</dbReference>
<evidence type="ECO:0000256" key="11">
    <source>
        <dbReference type="PROSITE-ProRule" id="PRU00042"/>
    </source>
</evidence>
<evidence type="ECO:0000256" key="8">
    <source>
        <dbReference type="ARBA" id="ARBA00023125"/>
    </source>
</evidence>
<evidence type="ECO:0000256" key="7">
    <source>
        <dbReference type="ARBA" id="ARBA00023015"/>
    </source>
</evidence>
<gene>
    <name evidence="14" type="ORF">U0070_005294</name>
</gene>
<keyword evidence="4" id="KW-0677">Repeat</keyword>
<comment type="subcellular location">
    <subcellularLocation>
        <location evidence="1">Nucleus</location>
    </subcellularLocation>
</comment>
<dbReference type="GO" id="GO:0002682">
    <property type="term" value="P:regulation of immune system process"/>
    <property type="evidence" value="ECO:0007669"/>
    <property type="project" value="TreeGrafter"/>
</dbReference>
<evidence type="ECO:0000256" key="3">
    <source>
        <dbReference type="ARBA" id="ARBA00022723"/>
    </source>
</evidence>
<evidence type="ECO:0000256" key="6">
    <source>
        <dbReference type="ARBA" id="ARBA00022833"/>
    </source>
</evidence>
<keyword evidence="6" id="KW-0862">Zinc</keyword>
<keyword evidence="5 11" id="KW-0863">Zinc-finger</keyword>
<dbReference type="InterPro" id="IPR036051">
    <property type="entry name" value="KRAB_dom_sf"/>
</dbReference>
<dbReference type="SUPFAM" id="SSF109640">
    <property type="entry name" value="KRAB domain (Kruppel-associated box)"/>
    <property type="match status" value="1"/>
</dbReference>
<evidence type="ECO:0000256" key="10">
    <source>
        <dbReference type="ARBA" id="ARBA00023242"/>
    </source>
</evidence>
<keyword evidence="9" id="KW-0804">Transcription</keyword>
<dbReference type="GO" id="GO:0008270">
    <property type="term" value="F:zinc ion binding"/>
    <property type="evidence" value="ECO:0007669"/>
    <property type="project" value="UniProtKB-KW"/>
</dbReference>
<evidence type="ECO:0000259" key="12">
    <source>
        <dbReference type="PROSITE" id="PS50157"/>
    </source>
</evidence>
<dbReference type="FunFam" id="3.30.160.60:FF:002343">
    <property type="entry name" value="Zinc finger protein 33A"/>
    <property type="match status" value="1"/>
</dbReference>
<comment type="caution">
    <text evidence="14">The sequence shown here is derived from an EMBL/GenBank/DDBJ whole genome shotgun (WGS) entry which is preliminary data.</text>
</comment>
<evidence type="ECO:0000313" key="15">
    <source>
        <dbReference type="Proteomes" id="UP001488838"/>
    </source>
</evidence>
<feature type="non-terminal residue" evidence="14">
    <location>
        <position position="1"/>
    </location>
</feature>
<evidence type="ECO:0000256" key="5">
    <source>
        <dbReference type="ARBA" id="ARBA00022771"/>
    </source>
</evidence>
<keyword evidence="15" id="KW-1185">Reference proteome</keyword>
<protein>
    <submittedName>
        <fullName evidence="14">Uncharacterized protein</fullName>
    </submittedName>
</protein>
<dbReference type="GO" id="GO:0000978">
    <property type="term" value="F:RNA polymerase II cis-regulatory region sequence-specific DNA binding"/>
    <property type="evidence" value="ECO:0007669"/>
    <property type="project" value="TreeGrafter"/>
</dbReference>
<dbReference type="InterPro" id="IPR036236">
    <property type="entry name" value="Znf_C2H2_sf"/>
</dbReference>
<comment type="similarity">
    <text evidence="2">Belongs to the krueppel C2H2-type zinc-finger protein family.</text>
</comment>
<feature type="domain" description="C2H2-type" evidence="12">
    <location>
        <begin position="237"/>
        <end position="264"/>
    </location>
</feature>
<evidence type="ECO:0000256" key="4">
    <source>
        <dbReference type="ARBA" id="ARBA00022737"/>
    </source>
</evidence>
<dbReference type="GO" id="GO:0001817">
    <property type="term" value="P:regulation of cytokine production"/>
    <property type="evidence" value="ECO:0007669"/>
    <property type="project" value="TreeGrafter"/>
</dbReference>
<reference evidence="14 15" key="1">
    <citation type="journal article" date="2023" name="bioRxiv">
        <title>Conserved and derived expression patterns and positive selection on dental genes reveal complex evolutionary context of ever-growing rodent molars.</title>
        <authorList>
            <person name="Calamari Z.T."/>
            <person name="Song A."/>
            <person name="Cohen E."/>
            <person name="Akter M."/>
            <person name="Roy R.D."/>
            <person name="Hallikas O."/>
            <person name="Christensen M.M."/>
            <person name="Li P."/>
            <person name="Marangoni P."/>
            <person name="Jernvall J."/>
            <person name="Klein O.D."/>
        </authorList>
    </citation>
    <scope>NUCLEOTIDE SEQUENCE [LARGE SCALE GENOMIC DNA]</scope>
    <source>
        <strain evidence="14">V071</strain>
    </source>
</reference>
<keyword evidence="10" id="KW-0539">Nucleus</keyword>
<dbReference type="SUPFAM" id="SSF57667">
    <property type="entry name" value="beta-beta-alpha zinc fingers"/>
    <property type="match status" value="2"/>
</dbReference>
<keyword evidence="8" id="KW-0238">DNA-binding</keyword>
<proteinExistence type="inferred from homology"/>
<dbReference type="Proteomes" id="UP001488838">
    <property type="component" value="Unassembled WGS sequence"/>
</dbReference>
<dbReference type="GO" id="GO:0005654">
    <property type="term" value="C:nucleoplasm"/>
    <property type="evidence" value="ECO:0007669"/>
    <property type="project" value="TreeGrafter"/>
</dbReference>
<dbReference type="SMART" id="SM00355">
    <property type="entry name" value="ZnF_C2H2"/>
    <property type="match status" value="2"/>
</dbReference>
<dbReference type="AlphaFoldDB" id="A0AAW0HAM1"/>
<evidence type="ECO:0000256" key="2">
    <source>
        <dbReference type="ARBA" id="ARBA00006991"/>
    </source>
</evidence>
<evidence type="ECO:0000256" key="1">
    <source>
        <dbReference type="ARBA" id="ARBA00004123"/>
    </source>
</evidence>